<feature type="region of interest" description="Disordered" evidence="1">
    <location>
        <begin position="136"/>
        <end position="161"/>
    </location>
</feature>
<accession>A0A3S5B4T1</accession>
<dbReference type="EMBL" id="CAAALY010246058">
    <property type="protein sequence ID" value="VEL33595.1"/>
    <property type="molecule type" value="Genomic_DNA"/>
</dbReference>
<feature type="region of interest" description="Disordered" evidence="1">
    <location>
        <begin position="304"/>
        <end position="383"/>
    </location>
</feature>
<comment type="caution">
    <text evidence="2">The sequence shown here is derived from an EMBL/GenBank/DDBJ whole genome shotgun (WGS) entry which is preliminary data.</text>
</comment>
<dbReference type="Proteomes" id="UP000784294">
    <property type="component" value="Unassembled WGS sequence"/>
</dbReference>
<organism evidence="2 3">
    <name type="scientific">Protopolystoma xenopodis</name>
    <dbReference type="NCBI Taxonomy" id="117903"/>
    <lineage>
        <taxon>Eukaryota</taxon>
        <taxon>Metazoa</taxon>
        <taxon>Spiralia</taxon>
        <taxon>Lophotrochozoa</taxon>
        <taxon>Platyhelminthes</taxon>
        <taxon>Monogenea</taxon>
        <taxon>Polyopisthocotylea</taxon>
        <taxon>Polystomatidea</taxon>
        <taxon>Polystomatidae</taxon>
        <taxon>Protopolystoma</taxon>
    </lineage>
</organism>
<evidence type="ECO:0000256" key="1">
    <source>
        <dbReference type="SAM" id="MobiDB-lite"/>
    </source>
</evidence>
<name>A0A3S5B4T1_9PLAT</name>
<evidence type="ECO:0000313" key="3">
    <source>
        <dbReference type="Proteomes" id="UP000784294"/>
    </source>
</evidence>
<proteinExistence type="predicted"/>
<evidence type="ECO:0000313" key="2">
    <source>
        <dbReference type="EMBL" id="VEL33595.1"/>
    </source>
</evidence>
<protein>
    <submittedName>
        <fullName evidence="2">Uncharacterized protein</fullName>
    </submittedName>
</protein>
<reference evidence="2" key="1">
    <citation type="submission" date="2018-11" db="EMBL/GenBank/DDBJ databases">
        <authorList>
            <consortium name="Pathogen Informatics"/>
        </authorList>
    </citation>
    <scope>NUCLEOTIDE SEQUENCE</scope>
</reference>
<sequence>MARLTNDAQYNAGKRCGHVPSPWSKAGNQQTRCLQLGRRDNATNGCHDVAGVKLTMNLHLSLKAEIDARQESLMTCLLAGVSLYHRMKSRGEHGKILTFEVNEDEDDDGFEEDIYISRLIRMRDEEAFAAGNAWVIDGDDVEEDDEDAEREEEEEEAKEANNLAPQLEISPQYTVGLYTDSLGSGVLSTTIRHVLTGQDKLIVSNKIEDRTKEDYMTEENGDVLGQMCTAKDTSLPPVALSGVEQERADWHETTTSNAIDGTSEAGDEIMFTAGSEISRHDSTKVHIEQAEVLTETQAELASPELPDVPSSLMNLDQTPSPTADQNRSETRLVRIVGSSHEADEAEKQDEVVSNKSQDLSMEENGQFGSTKSAAASLGSPAIE</sequence>
<feature type="compositionally biased region" description="Polar residues" evidence="1">
    <location>
        <begin position="311"/>
        <end position="325"/>
    </location>
</feature>
<dbReference type="AlphaFoldDB" id="A0A3S5B4T1"/>
<feature type="non-terminal residue" evidence="2">
    <location>
        <position position="1"/>
    </location>
</feature>
<keyword evidence="3" id="KW-1185">Reference proteome</keyword>
<feature type="compositionally biased region" description="Acidic residues" evidence="1">
    <location>
        <begin position="137"/>
        <end position="157"/>
    </location>
</feature>
<gene>
    <name evidence="2" type="ORF">PXEA_LOCUS27035</name>
</gene>